<evidence type="ECO:0000256" key="6">
    <source>
        <dbReference type="SAM" id="Phobius"/>
    </source>
</evidence>
<organism evidence="8 9">
    <name type="scientific">Babesia ovata</name>
    <dbReference type="NCBI Taxonomy" id="189622"/>
    <lineage>
        <taxon>Eukaryota</taxon>
        <taxon>Sar</taxon>
        <taxon>Alveolata</taxon>
        <taxon>Apicomplexa</taxon>
        <taxon>Aconoidasida</taxon>
        <taxon>Piroplasmida</taxon>
        <taxon>Babesiidae</taxon>
        <taxon>Babesia</taxon>
    </lineage>
</organism>
<feature type="transmembrane region" description="Helical" evidence="6">
    <location>
        <begin position="191"/>
        <end position="216"/>
    </location>
</feature>
<reference evidence="8 9" key="1">
    <citation type="journal article" date="2017" name="BMC Genomics">
        <title>Whole-genome assembly of Babesia ovata and comparative genomics between closely related pathogens.</title>
        <authorList>
            <person name="Yamagishi J."/>
            <person name="Asada M."/>
            <person name="Hakimi H."/>
            <person name="Tanaka T.Q."/>
            <person name="Sugimoto C."/>
            <person name="Kawazu S."/>
        </authorList>
    </citation>
    <scope>NUCLEOTIDE SEQUENCE [LARGE SCALE GENOMIC DNA]</scope>
    <source>
        <strain evidence="8 9">Miyake</strain>
    </source>
</reference>
<evidence type="ECO:0000313" key="8">
    <source>
        <dbReference type="EMBL" id="GBE60048.1"/>
    </source>
</evidence>
<evidence type="ECO:0000256" key="3">
    <source>
        <dbReference type="ARBA" id="ARBA00022692"/>
    </source>
</evidence>
<dbReference type="PANTHER" id="PTHR48020">
    <property type="entry name" value="PROTON MYO-INOSITOL COTRANSPORTER"/>
    <property type="match status" value="1"/>
</dbReference>
<dbReference type="Pfam" id="PF00083">
    <property type="entry name" value="Sugar_tr"/>
    <property type="match status" value="1"/>
</dbReference>
<dbReference type="GeneID" id="39873818"/>
<comment type="caution">
    <text evidence="8">The sequence shown here is derived from an EMBL/GenBank/DDBJ whole genome shotgun (WGS) entry which is preliminary data.</text>
</comment>
<protein>
    <submittedName>
        <fullName evidence="8">Hexose transporter protein</fullName>
    </submittedName>
</protein>
<feature type="transmembrane region" description="Helical" evidence="6">
    <location>
        <begin position="107"/>
        <end position="127"/>
    </location>
</feature>
<evidence type="ECO:0000256" key="5">
    <source>
        <dbReference type="ARBA" id="ARBA00023136"/>
    </source>
</evidence>
<evidence type="ECO:0000256" key="1">
    <source>
        <dbReference type="ARBA" id="ARBA00004141"/>
    </source>
</evidence>
<dbReference type="InterPro" id="IPR020846">
    <property type="entry name" value="MFS_dom"/>
</dbReference>
<dbReference type="PROSITE" id="PS50850">
    <property type="entry name" value="MFS"/>
    <property type="match status" value="1"/>
</dbReference>
<dbReference type="EMBL" id="BDSA01000002">
    <property type="protein sequence ID" value="GBE60048.1"/>
    <property type="molecule type" value="Genomic_DNA"/>
</dbReference>
<feature type="transmembrane region" description="Helical" evidence="6">
    <location>
        <begin position="134"/>
        <end position="154"/>
    </location>
</feature>
<feature type="transmembrane region" description="Helical" evidence="6">
    <location>
        <begin position="68"/>
        <end position="87"/>
    </location>
</feature>
<dbReference type="Gene3D" id="1.20.1250.20">
    <property type="entry name" value="MFS general substrate transporter like domains"/>
    <property type="match status" value="1"/>
</dbReference>
<keyword evidence="5 6" id="KW-0472">Membrane</keyword>
<evidence type="ECO:0000256" key="2">
    <source>
        <dbReference type="ARBA" id="ARBA00022448"/>
    </source>
</evidence>
<dbReference type="RefSeq" id="XP_028866291.1">
    <property type="nucleotide sequence ID" value="XM_029010458.1"/>
</dbReference>
<dbReference type="InterPro" id="IPR050814">
    <property type="entry name" value="Myo-inositol_Transporter"/>
</dbReference>
<feature type="transmembrane region" description="Helical" evidence="6">
    <location>
        <begin position="259"/>
        <end position="277"/>
    </location>
</feature>
<dbReference type="OrthoDB" id="6612291at2759"/>
<dbReference type="AlphaFoldDB" id="A0A2H6KAN2"/>
<feature type="transmembrane region" description="Helical" evidence="6">
    <location>
        <begin position="228"/>
        <end position="247"/>
    </location>
</feature>
<keyword evidence="4 6" id="KW-1133">Transmembrane helix</keyword>
<dbReference type="VEuPathDB" id="PiroplasmaDB:BOVATA_015410"/>
<dbReference type="GO" id="GO:0022857">
    <property type="term" value="F:transmembrane transporter activity"/>
    <property type="evidence" value="ECO:0007669"/>
    <property type="project" value="InterPro"/>
</dbReference>
<proteinExistence type="predicted"/>
<keyword evidence="2" id="KW-0813">Transport</keyword>
<dbReference type="InterPro" id="IPR005828">
    <property type="entry name" value="MFS_sugar_transport-like"/>
</dbReference>
<gene>
    <name evidence="8" type="ORF">BOVATA_015410</name>
</gene>
<evidence type="ECO:0000313" key="9">
    <source>
        <dbReference type="Proteomes" id="UP000236319"/>
    </source>
</evidence>
<evidence type="ECO:0000259" key="7">
    <source>
        <dbReference type="PROSITE" id="PS50850"/>
    </source>
</evidence>
<accession>A0A2H6KAN2</accession>
<dbReference type="SUPFAM" id="SSF103473">
    <property type="entry name" value="MFS general substrate transporter"/>
    <property type="match status" value="1"/>
</dbReference>
<keyword evidence="9" id="KW-1185">Reference proteome</keyword>
<name>A0A2H6KAN2_9APIC</name>
<dbReference type="GO" id="GO:0016020">
    <property type="term" value="C:membrane"/>
    <property type="evidence" value="ECO:0007669"/>
    <property type="project" value="UniProtKB-SubCell"/>
</dbReference>
<dbReference type="PANTHER" id="PTHR48020:SF12">
    <property type="entry name" value="PROTON MYO-INOSITOL COTRANSPORTER"/>
    <property type="match status" value="1"/>
</dbReference>
<feature type="domain" description="Major facilitator superfamily (MFS) profile" evidence="7">
    <location>
        <begin position="1"/>
        <end position="281"/>
    </location>
</feature>
<dbReference type="InterPro" id="IPR036259">
    <property type="entry name" value="MFS_trans_sf"/>
</dbReference>
<keyword evidence="3 6" id="KW-0812">Transmembrane</keyword>
<dbReference type="Proteomes" id="UP000236319">
    <property type="component" value="Unassembled WGS sequence"/>
</dbReference>
<comment type="subcellular location">
    <subcellularLocation>
        <location evidence="1">Membrane</location>
        <topology evidence="1">Multi-pass membrane protein</topology>
    </subcellularLocation>
</comment>
<sequence>MVVVDDTPFMLVKQGLYEKAKDVLELLQGPDKVESSFQEIMEDVASEESGAQKMGLWEALSYPDSRRALLVVFAIAILRQLCGIYVFTLSASEMFGMIVGPGFRATALGNLCPLTNFIVCCLLPLYIDKFGRRNLLIYGSGIGTSVLAVCLLLKEVCKDENSKGKNHKCGDQGTSGVSNGGGGNKTHWTQYVMIFGCMVFVAAFATGYGGVAWLYFSEALGAEYRDAGFAVASALNWLAAALIVMTADTLRNKLSDKVYWVYVFFSFLSFLFAVFFVRETKGVPLGTAYIGGGSPWSMRGAPAPDPYDWPHVIDS</sequence>
<evidence type="ECO:0000256" key="4">
    <source>
        <dbReference type="ARBA" id="ARBA00022989"/>
    </source>
</evidence>